<keyword evidence="12" id="KW-0862">Zinc</keyword>
<dbReference type="Pfam" id="PF13639">
    <property type="entry name" value="zf-RING_2"/>
    <property type="match status" value="1"/>
</dbReference>
<evidence type="ECO:0000256" key="14">
    <source>
        <dbReference type="SAM" id="MobiDB-lite"/>
    </source>
</evidence>
<dbReference type="Gene3D" id="3.10.20.90">
    <property type="entry name" value="Phosphatidylinositol 3-kinase Catalytic Subunit, Chain A, domain 1"/>
    <property type="match status" value="1"/>
</dbReference>
<evidence type="ECO:0000256" key="7">
    <source>
        <dbReference type="ARBA" id="ARBA00022679"/>
    </source>
</evidence>
<evidence type="ECO:0000259" key="17">
    <source>
        <dbReference type="PROSITE" id="PS50199"/>
    </source>
</evidence>
<comment type="pathway">
    <text evidence="2">Protein modification; protein ubiquitination.</text>
</comment>
<feature type="region of interest" description="Disordered" evidence="14">
    <location>
        <begin position="212"/>
        <end position="238"/>
    </location>
</feature>
<dbReference type="PROSITE" id="PS51873">
    <property type="entry name" value="TRIAD"/>
    <property type="match status" value="1"/>
</dbReference>
<dbReference type="PROSITE" id="PS00518">
    <property type="entry name" value="ZF_RING_1"/>
    <property type="match status" value="1"/>
</dbReference>
<dbReference type="GO" id="GO:0009893">
    <property type="term" value="P:positive regulation of metabolic process"/>
    <property type="evidence" value="ECO:0007669"/>
    <property type="project" value="UniProtKB-ARBA"/>
</dbReference>
<evidence type="ECO:0000256" key="2">
    <source>
        <dbReference type="ARBA" id="ARBA00004906"/>
    </source>
</evidence>
<reference evidence="19 20" key="1">
    <citation type="submission" date="2024-04" db="EMBL/GenBank/DDBJ databases">
        <authorList>
            <consortium name="Genoscope - CEA"/>
            <person name="William W."/>
        </authorList>
    </citation>
    <scope>NUCLEOTIDE SEQUENCE [LARGE SCALE GENOMIC DNA]</scope>
</reference>
<evidence type="ECO:0000256" key="12">
    <source>
        <dbReference type="ARBA" id="ARBA00022833"/>
    </source>
</evidence>
<evidence type="ECO:0000313" key="20">
    <source>
        <dbReference type="Proteomes" id="UP001497497"/>
    </source>
</evidence>
<feature type="domain" description="RanBP2-type" evidence="17">
    <location>
        <begin position="305"/>
        <end position="334"/>
    </location>
</feature>
<dbReference type="InterPro" id="IPR047558">
    <property type="entry name" value="BRcat_RBR_HOIL1"/>
</dbReference>
<dbReference type="AlphaFoldDB" id="A0AAV2IQS4"/>
<dbReference type="PANTHER" id="PTHR22770:SF13">
    <property type="entry name" value="RING-TYPE DOMAIN-CONTAINING PROTEIN"/>
    <property type="match status" value="1"/>
</dbReference>
<dbReference type="GO" id="GO:0061630">
    <property type="term" value="F:ubiquitin protein ligase activity"/>
    <property type="evidence" value="ECO:0007669"/>
    <property type="project" value="UniProtKB-EC"/>
</dbReference>
<feature type="domain" description="RING-type" evidence="16">
    <location>
        <begin position="394"/>
        <end position="436"/>
    </location>
</feature>
<dbReference type="FunFam" id="3.30.40.10:FF:000137">
    <property type="entry name" value="RanBP-type and C3HC4-type zinc finger-containing protein 1"/>
    <property type="match status" value="1"/>
</dbReference>
<name>A0AAV2IQS4_LYMST</name>
<evidence type="ECO:0000259" key="15">
    <source>
        <dbReference type="PROSITE" id="PS50053"/>
    </source>
</evidence>
<keyword evidence="11" id="KW-0833">Ubl conjugation pathway</keyword>
<dbReference type="SUPFAM" id="SSF90209">
    <property type="entry name" value="Ran binding protein zinc finger-like"/>
    <property type="match status" value="1"/>
</dbReference>
<dbReference type="GO" id="GO:0043130">
    <property type="term" value="F:ubiquitin binding"/>
    <property type="evidence" value="ECO:0007669"/>
    <property type="project" value="TreeGrafter"/>
</dbReference>
<feature type="compositionally biased region" description="Low complexity" evidence="14">
    <location>
        <begin position="225"/>
        <end position="238"/>
    </location>
</feature>
<evidence type="ECO:0000256" key="13">
    <source>
        <dbReference type="PROSITE-ProRule" id="PRU00322"/>
    </source>
</evidence>
<comment type="caution">
    <text evidence="19">The sequence shown here is derived from an EMBL/GenBank/DDBJ whole genome shotgun (WGS) entry which is preliminary data.</text>
</comment>
<dbReference type="Pfam" id="PF00641">
    <property type="entry name" value="Zn_ribbon_RanBP"/>
    <property type="match status" value="1"/>
</dbReference>
<evidence type="ECO:0000256" key="8">
    <source>
        <dbReference type="ARBA" id="ARBA00022723"/>
    </source>
</evidence>
<dbReference type="CDD" id="cd20345">
    <property type="entry name" value="BRcat_RBR_HOIL1"/>
    <property type="match status" value="1"/>
</dbReference>
<comment type="similarity">
    <text evidence="3">Belongs to the RBR family.</text>
</comment>
<feature type="region of interest" description="Disordered" evidence="14">
    <location>
        <begin position="169"/>
        <end position="198"/>
    </location>
</feature>
<dbReference type="PROSITE" id="PS01358">
    <property type="entry name" value="ZF_RANBP2_1"/>
    <property type="match status" value="1"/>
</dbReference>
<protein>
    <recommendedName>
        <fullName evidence="5">RanBP-type and C3HC4-type zinc finger-containing protein 1</fullName>
        <ecNumber evidence="4">2.3.2.31</ecNumber>
    </recommendedName>
</protein>
<dbReference type="GO" id="GO:0071797">
    <property type="term" value="C:LUBAC complex"/>
    <property type="evidence" value="ECO:0007669"/>
    <property type="project" value="TreeGrafter"/>
</dbReference>
<accession>A0AAV2IQS4</accession>
<evidence type="ECO:0000256" key="5">
    <source>
        <dbReference type="ARBA" id="ARBA00017887"/>
    </source>
</evidence>
<dbReference type="InterPro" id="IPR013083">
    <property type="entry name" value="Znf_RING/FYVE/PHD"/>
</dbReference>
<feature type="domain" description="RING-type" evidence="18">
    <location>
        <begin position="390"/>
        <end position="618"/>
    </location>
</feature>
<evidence type="ECO:0000259" key="18">
    <source>
        <dbReference type="PROSITE" id="PS51873"/>
    </source>
</evidence>
<evidence type="ECO:0000256" key="11">
    <source>
        <dbReference type="ARBA" id="ARBA00022786"/>
    </source>
</evidence>
<dbReference type="InterPro" id="IPR047557">
    <property type="entry name" value="Rcat_RBR_HOIL1"/>
</dbReference>
<feature type="compositionally biased region" description="Polar residues" evidence="14">
    <location>
        <begin position="251"/>
        <end position="261"/>
    </location>
</feature>
<evidence type="ECO:0000256" key="10">
    <source>
        <dbReference type="ARBA" id="ARBA00022771"/>
    </source>
</evidence>
<dbReference type="InterPro" id="IPR029071">
    <property type="entry name" value="Ubiquitin-like_domsf"/>
</dbReference>
<keyword evidence="20" id="KW-1185">Reference proteome</keyword>
<evidence type="ECO:0000313" key="19">
    <source>
        <dbReference type="EMBL" id="CAL1548541.1"/>
    </source>
</evidence>
<dbReference type="Pfam" id="PF00240">
    <property type="entry name" value="ubiquitin"/>
    <property type="match status" value="1"/>
</dbReference>
<feature type="compositionally biased region" description="Polar residues" evidence="14">
    <location>
        <begin position="270"/>
        <end position="288"/>
    </location>
</feature>
<dbReference type="GO" id="GO:0008270">
    <property type="term" value="F:zinc ion binding"/>
    <property type="evidence" value="ECO:0007669"/>
    <property type="project" value="UniProtKB-KW"/>
</dbReference>
<dbReference type="FunFam" id="1.20.120.1750:FF:000026">
    <property type="entry name" value="RANBP2-type and C3HC4-type zinc finger containing 1"/>
    <property type="match status" value="1"/>
</dbReference>
<evidence type="ECO:0000256" key="1">
    <source>
        <dbReference type="ARBA" id="ARBA00001798"/>
    </source>
</evidence>
<dbReference type="EC" id="2.3.2.31" evidence="4"/>
<dbReference type="PROSITE" id="PS50199">
    <property type="entry name" value="ZF_RANBP2_2"/>
    <property type="match status" value="1"/>
</dbReference>
<dbReference type="CDD" id="cd20358">
    <property type="entry name" value="Rcat_RBR_HOIL1"/>
    <property type="match status" value="1"/>
</dbReference>
<dbReference type="GO" id="GO:0097039">
    <property type="term" value="P:protein linear polyubiquitination"/>
    <property type="evidence" value="ECO:0007669"/>
    <property type="project" value="TreeGrafter"/>
</dbReference>
<dbReference type="SMART" id="SM00547">
    <property type="entry name" value="ZnF_RBZ"/>
    <property type="match status" value="1"/>
</dbReference>
<evidence type="ECO:0000256" key="3">
    <source>
        <dbReference type="ARBA" id="ARBA00008278"/>
    </source>
</evidence>
<dbReference type="InterPro" id="IPR000626">
    <property type="entry name" value="Ubiquitin-like_dom"/>
</dbReference>
<dbReference type="InterPro" id="IPR051628">
    <property type="entry name" value="LUBAC_E3_Ligases"/>
</dbReference>
<proteinExistence type="inferred from homology"/>
<dbReference type="InterPro" id="IPR044066">
    <property type="entry name" value="TRIAD_supradom"/>
</dbReference>
<dbReference type="InterPro" id="IPR001841">
    <property type="entry name" value="Znf_RING"/>
</dbReference>
<dbReference type="SMART" id="SM00184">
    <property type="entry name" value="RING"/>
    <property type="match status" value="1"/>
</dbReference>
<evidence type="ECO:0000259" key="16">
    <source>
        <dbReference type="PROSITE" id="PS50089"/>
    </source>
</evidence>
<dbReference type="Gene3D" id="2.30.30.380">
    <property type="entry name" value="Zn-finger domain of Sec23/24"/>
    <property type="match status" value="1"/>
</dbReference>
<dbReference type="SUPFAM" id="SSF57850">
    <property type="entry name" value="RING/U-box"/>
    <property type="match status" value="3"/>
</dbReference>
<dbReference type="EMBL" id="CAXITT010001415">
    <property type="protein sequence ID" value="CAL1548541.1"/>
    <property type="molecule type" value="Genomic_DNA"/>
</dbReference>
<comment type="catalytic activity">
    <reaction evidence="1">
        <text>[E2 ubiquitin-conjugating enzyme]-S-ubiquitinyl-L-cysteine + [acceptor protein]-L-lysine = [E2 ubiquitin-conjugating enzyme]-L-cysteine + [acceptor protein]-N(6)-ubiquitinyl-L-lysine.</text>
        <dbReference type="EC" id="2.3.2.31"/>
    </reaction>
</comment>
<dbReference type="PANTHER" id="PTHR22770">
    <property type="entry name" value="UBIQUITIN CONJUGATING ENZYME 7 INTERACTING PROTEIN-RELATED"/>
    <property type="match status" value="1"/>
</dbReference>
<dbReference type="PROSITE" id="PS50053">
    <property type="entry name" value="UBIQUITIN_2"/>
    <property type="match status" value="1"/>
</dbReference>
<keyword evidence="8" id="KW-0479">Metal-binding</keyword>
<dbReference type="CDD" id="cd16633">
    <property type="entry name" value="mRING-HC-C3HC3D_RBR_HOIL1"/>
    <property type="match status" value="1"/>
</dbReference>
<dbReference type="SUPFAM" id="SSF54236">
    <property type="entry name" value="Ubiquitin-like"/>
    <property type="match status" value="1"/>
</dbReference>
<evidence type="ECO:0000256" key="4">
    <source>
        <dbReference type="ARBA" id="ARBA00012251"/>
    </source>
</evidence>
<sequence>MTTPGTSTSDLGLHALASDLVIKLSAAIQGGDVTKAKELVDTIANLQLKLEIIVPKEDTEQRSKEKEFSIRVHVEDRVSDGCHFNLMVKACDTIEDLKKKVMLKHNFPVEVQRWIIGKKIFNDKDKLGQCGIKGPGHTLYLYLVTARSVGLTRENYEIQRQAIIEGKPFPVIGFDQPGQPSPLPRDEQGSWAPAPLSPGSHSTISNLYLGLSPEESEGIPHNVTSRQVSKRSLSSGSSMLQEMMSAINIQGSQNSPNSIAPESNRPRSVCSDSNLSSETAQDRASSGYRSRTPPRTPPTERAKNEVAGWQCSACTLINLPTRPGCEACSGPRPITYQIPVGYQMTPEEIALIENDKLLERMTREAENLQVLQNYQLLMAAEDQDLIQNHQLFECPICFEQVDEGDGIVLRECLHMFCKDCLKESVRHCEDAIVKCPFQDESYSCASMLQEREIKALVPKELYERFLQRGLDQAESRTANAYHCKTADCHGWCVYEDLVNFFQCPVCNKENCLTCKAIHEGLNCKQYQDNLRLRALNDSAARQTKEMLEKLVKDGEAMHCPQCLIVLQKKGGCDWIKCSICKTEICWVTKGRRWGLRGEGDTSGGCKCRVNGNKCHPLCVNCH</sequence>
<feature type="domain" description="Ubiquitin-like" evidence="15">
    <location>
        <begin position="72"/>
        <end position="133"/>
    </location>
</feature>
<organism evidence="19 20">
    <name type="scientific">Lymnaea stagnalis</name>
    <name type="common">Great pond snail</name>
    <name type="synonym">Helix stagnalis</name>
    <dbReference type="NCBI Taxonomy" id="6523"/>
    <lineage>
        <taxon>Eukaryota</taxon>
        <taxon>Metazoa</taxon>
        <taxon>Spiralia</taxon>
        <taxon>Lophotrochozoa</taxon>
        <taxon>Mollusca</taxon>
        <taxon>Gastropoda</taxon>
        <taxon>Heterobranchia</taxon>
        <taxon>Euthyneura</taxon>
        <taxon>Panpulmonata</taxon>
        <taxon>Hygrophila</taxon>
        <taxon>Lymnaeoidea</taxon>
        <taxon>Lymnaeidae</taxon>
        <taxon>Lymnaea</taxon>
    </lineage>
</organism>
<dbReference type="InterPro" id="IPR036443">
    <property type="entry name" value="Znf_RanBP2_sf"/>
</dbReference>
<dbReference type="InterPro" id="IPR017907">
    <property type="entry name" value="Znf_RING_CS"/>
</dbReference>
<dbReference type="InterPro" id="IPR047559">
    <property type="entry name" value="HOIL1_RBR_mRING-HC-C3HC3D"/>
</dbReference>
<keyword evidence="10 13" id="KW-0863">Zinc-finger</keyword>
<dbReference type="InterPro" id="IPR001876">
    <property type="entry name" value="Znf_RanBP2"/>
</dbReference>
<feature type="region of interest" description="Disordered" evidence="14">
    <location>
        <begin position="251"/>
        <end position="304"/>
    </location>
</feature>
<dbReference type="PROSITE" id="PS50089">
    <property type="entry name" value="ZF_RING_2"/>
    <property type="match status" value="1"/>
</dbReference>
<keyword evidence="7" id="KW-0808">Transferase</keyword>
<keyword evidence="9" id="KW-0677">Repeat</keyword>
<dbReference type="GO" id="GO:0043161">
    <property type="term" value="P:proteasome-mediated ubiquitin-dependent protein catabolic process"/>
    <property type="evidence" value="ECO:0007669"/>
    <property type="project" value="TreeGrafter"/>
</dbReference>
<keyword evidence="6" id="KW-0597">Phosphoprotein</keyword>
<gene>
    <name evidence="19" type="ORF">GSLYS_00021858001</name>
</gene>
<dbReference type="Gene3D" id="3.30.40.10">
    <property type="entry name" value="Zinc/RING finger domain, C3HC4 (zinc finger)"/>
    <property type="match status" value="1"/>
</dbReference>
<dbReference type="Proteomes" id="UP001497497">
    <property type="component" value="Unassembled WGS sequence"/>
</dbReference>
<evidence type="ECO:0000256" key="9">
    <source>
        <dbReference type="ARBA" id="ARBA00022737"/>
    </source>
</evidence>
<evidence type="ECO:0000256" key="6">
    <source>
        <dbReference type="ARBA" id="ARBA00022553"/>
    </source>
</evidence>